<dbReference type="Proteomes" id="UP001180020">
    <property type="component" value="Unassembled WGS sequence"/>
</dbReference>
<dbReference type="Pfam" id="PF04570">
    <property type="entry name" value="zf-FLZ"/>
    <property type="match status" value="1"/>
</dbReference>
<evidence type="ECO:0000313" key="5">
    <source>
        <dbReference type="EMBL" id="KAK1301410.1"/>
    </source>
</evidence>
<keyword evidence="6" id="KW-1185">Reference proteome</keyword>
<evidence type="ECO:0000313" key="6">
    <source>
        <dbReference type="Proteomes" id="UP001180020"/>
    </source>
</evidence>
<comment type="similarity">
    <text evidence="1">Belongs to the FLZ family.</text>
</comment>
<feature type="zinc finger region" description="FLZ-type" evidence="3">
    <location>
        <begin position="88"/>
        <end position="131"/>
    </location>
</feature>
<dbReference type="PANTHER" id="PTHR47208:SF5">
    <property type="entry name" value="FCS-LIKE ZINC FINGER 12-RELATED"/>
    <property type="match status" value="1"/>
</dbReference>
<evidence type="ECO:0000259" key="4">
    <source>
        <dbReference type="PROSITE" id="PS51795"/>
    </source>
</evidence>
<organism evidence="5 6">
    <name type="scientific">Acorus calamus</name>
    <name type="common">Sweet flag</name>
    <dbReference type="NCBI Taxonomy" id="4465"/>
    <lineage>
        <taxon>Eukaryota</taxon>
        <taxon>Viridiplantae</taxon>
        <taxon>Streptophyta</taxon>
        <taxon>Embryophyta</taxon>
        <taxon>Tracheophyta</taxon>
        <taxon>Spermatophyta</taxon>
        <taxon>Magnoliopsida</taxon>
        <taxon>Liliopsida</taxon>
        <taxon>Acoraceae</taxon>
        <taxon>Acorus</taxon>
    </lineage>
</organism>
<accession>A0AAV9DKE4</accession>
<dbReference type="AlphaFoldDB" id="A0AAV9DKE4"/>
<keyword evidence="2" id="KW-0479">Metal-binding</keyword>
<protein>
    <recommendedName>
        <fullName evidence="4">FLZ-type domain-containing protein</fullName>
    </recommendedName>
</protein>
<proteinExistence type="inferred from homology"/>
<name>A0AAV9DKE4_ACOCL</name>
<dbReference type="PROSITE" id="PS51795">
    <property type="entry name" value="ZF_FLZ"/>
    <property type="match status" value="1"/>
</dbReference>
<feature type="domain" description="FLZ-type" evidence="4">
    <location>
        <begin position="88"/>
        <end position="131"/>
    </location>
</feature>
<sequence length="161" mass="17505">MLMRRNNSPVPMTIPTNQTVVIEPTRSPRGWRAPESEGVGLGIVAALERSSSGGDQAARAVVGSPKVHLSVPKTIVGKRSGEEFKVADFLSCCYLCRKKLHGKDIYMYRGEKAFCSMECRYWQIVSDECQESCGSEVSKASDVSVSPYTTGRFFCAGVAAA</sequence>
<evidence type="ECO:0000256" key="2">
    <source>
        <dbReference type="ARBA" id="ARBA00022723"/>
    </source>
</evidence>
<evidence type="ECO:0000256" key="1">
    <source>
        <dbReference type="ARBA" id="ARBA00009374"/>
    </source>
</evidence>
<dbReference type="InterPro" id="IPR007650">
    <property type="entry name" value="Zf-FLZ_dom"/>
</dbReference>
<reference evidence="5" key="2">
    <citation type="submission" date="2023-06" db="EMBL/GenBank/DDBJ databases">
        <authorList>
            <person name="Ma L."/>
            <person name="Liu K.-W."/>
            <person name="Li Z."/>
            <person name="Hsiao Y.-Y."/>
            <person name="Qi Y."/>
            <person name="Fu T."/>
            <person name="Tang G."/>
            <person name="Zhang D."/>
            <person name="Sun W.-H."/>
            <person name="Liu D.-K."/>
            <person name="Li Y."/>
            <person name="Chen G.-Z."/>
            <person name="Liu X.-D."/>
            <person name="Liao X.-Y."/>
            <person name="Jiang Y.-T."/>
            <person name="Yu X."/>
            <person name="Hao Y."/>
            <person name="Huang J."/>
            <person name="Zhao X.-W."/>
            <person name="Ke S."/>
            <person name="Chen Y.-Y."/>
            <person name="Wu W.-L."/>
            <person name="Hsu J.-L."/>
            <person name="Lin Y.-F."/>
            <person name="Huang M.-D."/>
            <person name="Li C.-Y."/>
            <person name="Huang L."/>
            <person name="Wang Z.-W."/>
            <person name="Zhao X."/>
            <person name="Zhong W.-Y."/>
            <person name="Peng D.-H."/>
            <person name="Ahmad S."/>
            <person name="Lan S."/>
            <person name="Zhang J.-S."/>
            <person name="Tsai W.-C."/>
            <person name="Van De Peer Y."/>
            <person name="Liu Z.-J."/>
        </authorList>
    </citation>
    <scope>NUCLEOTIDE SEQUENCE</scope>
    <source>
        <strain evidence="5">CP</strain>
        <tissue evidence="5">Leaves</tissue>
    </source>
</reference>
<comment type="caution">
    <text evidence="5">The sequence shown here is derived from an EMBL/GenBank/DDBJ whole genome shotgun (WGS) entry which is preliminary data.</text>
</comment>
<reference evidence="5" key="1">
    <citation type="journal article" date="2023" name="Nat. Commun.">
        <title>Diploid and tetraploid genomes of Acorus and the evolution of monocots.</title>
        <authorList>
            <person name="Ma L."/>
            <person name="Liu K.W."/>
            <person name="Li Z."/>
            <person name="Hsiao Y.Y."/>
            <person name="Qi Y."/>
            <person name="Fu T."/>
            <person name="Tang G.D."/>
            <person name="Zhang D."/>
            <person name="Sun W.H."/>
            <person name="Liu D.K."/>
            <person name="Li Y."/>
            <person name="Chen G.Z."/>
            <person name="Liu X.D."/>
            <person name="Liao X.Y."/>
            <person name="Jiang Y.T."/>
            <person name="Yu X."/>
            <person name="Hao Y."/>
            <person name="Huang J."/>
            <person name="Zhao X.W."/>
            <person name="Ke S."/>
            <person name="Chen Y.Y."/>
            <person name="Wu W.L."/>
            <person name="Hsu J.L."/>
            <person name="Lin Y.F."/>
            <person name="Huang M.D."/>
            <person name="Li C.Y."/>
            <person name="Huang L."/>
            <person name="Wang Z.W."/>
            <person name="Zhao X."/>
            <person name="Zhong W.Y."/>
            <person name="Peng D.H."/>
            <person name="Ahmad S."/>
            <person name="Lan S."/>
            <person name="Zhang J.S."/>
            <person name="Tsai W.C."/>
            <person name="Van de Peer Y."/>
            <person name="Liu Z.J."/>
        </authorList>
    </citation>
    <scope>NUCLEOTIDE SEQUENCE</scope>
    <source>
        <strain evidence="5">CP</strain>
    </source>
</reference>
<gene>
    <name evidence="5" type="ORF">QJS10_CPB12g01821</name>
</gene>
<evidence type="ECO:0000256" key="3">
    <source>
        <dbReference type="PROSITE-ProRule" id="PRU01131"/>
    </source>
</evidence>
<dbReference type="InterPro" id="IPR044604">
    <property type="entry name" value="FLZ12/13/14"/>
</dbReference>
<dbReference type="GO" id="GO:0046872">
    <property type="term" value="F:metal ion binding"/>
    <property type="evidence" value="ECO:0007669"/>
    <property type="project" value="UniProtKB-KW"/>
</dbReference>
<dbReference type="EMBL" id="JAUJYO010000012">
    <property type="protein sequence ID" value="KAK1301410.1"/>
    <property type="molecule type" value="Genomic_DNA"/>
</dbReference>
<dbReference type="PANTHER" id="PTHR47208">
    <property type="entry name" value="OS02G0174800 PROTEIN"/>
    <property type="match status" value="1"/>
</dbReference>